<keyword evidence="2" id="KW-1185">Reference proteome</keyword>
<evidence type="ECO:0000313" key="2">
    <source>
        <dbReference type="Proteomes" id="UP001489719"/>
    </source>
</evidence>
<name>A0ACC3TCI9_9ASCO</name>
<sequence length="428" mass="45520">MVRPPGPRSNSNSSVGGLLTRPDFESTPLIETNGIEEGDESNGFAGSGNGRGDSLPPTGLGYYTHVSRVIFLSSYVNVLLVFVPIGIILGALDQSPYLVFVINFLAIIPLAGLLGFITEELAKHVGQTLGGLLNATFGNAVELIVSIVALTKGEILIVQASMLGSILSNILLVLGCCFFAGGMIFQEQTFSNIVAQTMSSLMALATASLLIPAAFRATLDTLDGGIDENRMLAVSRGTAIVLLIIYVLYLIFQLKTHASLFETIESPDEEPPSLSVIVCLFALTAVTVIVSVCADYLVDSIDSIVKTTGLSKTFIGLIIIPIVGNAAEHVTAVVVAMKNKMELAIGVALGSSMQIALFLTPFLVILGWILGQPMSLFFSTFETAVLFVSVFITNSQIQDGISNWLEGAMLLGTYMIIAIAFFFYPTNL</sequence>
<reference evidence="2" key="1">
    <citation type="journal article" date="2024" name="Front. Bioeng. Biotechnol.">
        <title>Genome-scale model development and genomic sequencing of the oleaginous clade Lipomyces.</title>
        <authorList>
            <person name="Czajka J.J."/>
            <person name="Han Y."/>
            <person name="Kim J."/>
            <person name="Mondo S.J."/>
            <person name="Hofstad B.A."/>
            <person name="Robles A."/>
            <person name="Haridas S."/>
            <person name="Riley R."/>
            <person name="LaButti K."/>
            <person name="Pangilinan J."/>
            <person name="Andreopoulos W."/>
            <person name="Lipzen A."/>
            <person name="Yan J."/>
            <person name="Wang M."/>
            <person name="Ng V."/>
            <person name="Grigoriev I.V."/>
            <person name="Spatafora J.W."/>
            <person name="Magnuson J.K."/>
            <person name="Baker S.E."/>
            <person name="Pomraning K.R."/>
        </authorList>
    </citation>
    <scope>NUCLEOTIDE SEQUENCE [LARGE SCALE GENOMIC DNA]</scope>
    <source>
        <strain evidence="2">CBS 10300</strain>
    </source>
</reference>
<organism evidence="1 2">
    <name type="scientific">Lipomyces orientalis</name>
    <dbReference type="NCBI Taxonomy" id="1233043"/>
    <lineage>
        <taxon>Eukaryota</taxon>
        <taxon>Fungi</taxon>
        <taxon>Dikarya</taxon>
        <taxon>Ascomycota</taxon>
        <taxon>Saccharomycotina</taxon>
        <taxon>Lipomycetes</taxon>
        <taxon>Lipomycetales</taxon>
        <taxon>Lipomycetaceae</taxon>
        <taxon>Lipomyces</taxon>
    </lineage>
</organism>
<protein>
    <submittedName>
        <fullName evidence="1">Sodium/calcium exchanger protein-domain-containing protein</fullName>
    </submittedName>
</protein>
<accession>A0ACC3TCI9</accession>
<comment type="caution">
    <text evidence="1">The sequence shown here is derived from an EMBL/GenBank/DDBJ whole genome shotgun (WGS) entry which is preliminary data.</text>
</comment>
<evidence type="ECO:0000313" key="1">
    <source>
        <dbReference type="EMBL" id="KAK9318849.1"/>
    </source>
</evidence>
<dbReference type="EMBL" id="MU970286">
    <property type="protein sequence ID" value="KAK9318849.1"/>
    <property type="molecule type" value="Genomic_DNA"/>
</dbReference>
<proteinExistence type="predicted"/>
<gene>
    <name evidence="1" type="ORF">V1517DRAFT_90497</name>
</gene>
<dbReference type="Proteomes" id="UP001489719">
    <property type="component" value="Unassembled WGS sequence"/>
</dbReference>